<dbReference type="InterPro" id="IPR050260">
    <property type="entry name" value="FAD-bd_OxRdtase"/>
</dbReference>
<evidence type="ECO:0000256" key="3">
    <source>
        <dbReference type="ARBA" id="ARBA00022630"/>
    </source>
</evidence>
<keyword evidence="6" id="KW-0676">Redox-active center</keyword>
<comment type="cofactor">
    <cofactor evidence="1">
        <name>FAD</name>
        <dbReference type="ChEBI" id="CHEBI:57692"/>
    </cofactor>
</comment>
<dbReference type="Gene3D" id="3.30.390.30">
    <property type="match status" value="1"/>
</dbReference>
<comment type="caution">
    <text evidence="9">The sequence shown here is derived from an EMBL/GenBank/DDBJ whole genome shotgun (WGS) entry which is preliminary data.</text>
</comment>
<dbReference type="InterPro" id="IPR036188">
    <property type="entry name" value="FAD/NAD-bd_sf"/>
</dbReference>
<proteinExistence type="inferred from homology"/>
<dbReference type="PANTHER" id="PTHR43429">
    <property type="entry name" value="PYRIDINE NUCLEOTIDE-DISULFIDE OXIDOREDUCTASE DOMAIN-CONTAINING"/>
    <property type="match status" value="1"/>
</dbReference>
<gene>
    <name evidence="9" type="ORF">WMW72_25310</name>
</gene>
<dbReference type="Pfam" id="PF02852">
    <property type="entry name" value="Pyr_redox_dim"/>
    <property type="match status" value="1"/>
</dbReference>
<protein>
    <submittedName>
        <fullName evidence="9">FAD-dependent oxidoreductase</fullName>
    </submittedName>
</protein>
<evidence type="ECO:0000313" key="9">
    <source>
        <dbReference type="EMBL" id="MEK8131230.1"/>
    </source>
</evidence>
<accession>A0ABU9DQV3</accession>
<feature type="domain" description="FAD/NAD(P)-binding" evidence="8">
    <location>
        <begin position="1"/>
        <end position="305"/>
    </location>
</feature>
<dbReference type="InterPro" id="IPR004099">
    <property type="entry name" value="Pyr_nucl-diS_OxRdtase_dimer"/>
</dbReference>
<feature type="domain" description="Pyridine nucleotide-disulphide oxidoreductase dimerisation" evidence="7">
    <location>
        <begin position="327"/>
        <end position="428"/>
    </location>
</feature>
<evidence type="ECO:0000256" key="4">
    <source>
        <dbReference type="ARBA" id="ARBA00022827"/>
    </source>
</evidence>
<dbReference type="EMBL" id="JBBPCC010000019">
    <property type="protein sequence ID" value="MEK8131230.1"/>
    <property type="molecule type" value="Genomic_DNA"/>
</dbReference>
<evidence type="ECO:0000256" key="5">
    <source>
        <dbReference type="ARBA" id="ARBA00023002"/>
    </source>
</evidence>
<dbReference type="PRINTS" id="PR00411">
    <property type="entry name" value="PNDRDTASEI"/>
</dbReference>
<evidence type="ECO:0000256" key="2">
    <source>
        <dbReference type="ARBA" id="ARBA00009130"/>
    </source>
</evidence>
<evidence type="ECO:0000313" key="10">
    <source>
        <dbReference type="Proteomes" id="UP001469365"/>
    </source>
</evidence>
<dbReference type="InterPro" id="IPR016156">
    <property type="entry name" value="FAD/NAD-linked_Rdtase_dimer_sf"/>
</dbReference>
<dbReference type="Pfam" id="PF07992">
    <property type="entry name" value="Pyr_redox_2"/>
    <property type="match status" value="1"/>
</dbReference>
<dbReference type="InterPro" id="IPR023753">
    <property type="entry name" value="FAD/NAD-binding_dom"/>
</dbReference>
<dbReference type="RefSeq" id="WP_341418358.1">
    <property type="nucleotide sequence ID" value="NZ_JBBPCC010000019.1"/>
</dbReference>
<keyword evidence="3" id="KW-0285">Flavoprotein</keyword>
<organism evidence="9 10">
    <name type="scientific">Paenibacillus filicis</name>
    <dbReference type="NCBI Taxonomy" id="669464"/>
    <lineage>
        <taxon>Bacteria</taxon>
        <taxon>Bacillati</taxon>
        <taxon>Bacillota</taxon>
        <taxon>Bacilli</taxon>
        <taxon>Bacillales</taxon>
        <taxon>Paenibacillaceae</taxon>
        <taxon>Paenibacillus</taxon>
    </lineage>
</organism>
<evidence type="ECO:0000259" key="7">
    <source>
        <dbReference type="Pfam" id="PF02852"/>
    </source>
</evidence>
<dbReference type="Gene3D" id="3.50.50.60">
    <property type="entry name" value="FAD/NAD(P)-binding domain"/>
    <property type="match status" value="2"/>
</dbReference>
<evidence type="ECO:0000259" key="8">
    <source>
        <dbReference type="Pfam" id="PF07992"/>
    </source>
</evidence>
<reference evidence="9 10" key="1">
    <citation type="submission" date="2024-04" db="EMBL/GenBank/DDBJ databases">
        <title>draft genome sequnece of Paenibacillus filicis.</title>
        <authorList>
            <person name="Kim D.-U."/>
        </authorList>
    </citation>
    <scope>NUCLEOTIDE SEQUENCE [LARGE SCALE GENOMIC DNA]</scope>
    <source>
        <strain evidence="9 10">KACC14197</strain>
    </source>
</reference>
<dbReference type="PRINTS" id="PR00368">
    <property type="entry name" value="FADPNR"/>
</dbReference>
<dbReference type="Proteomes" id="UP001469365">
    <property type="component" value="Unassembled WGS sequence"/>
</dbReference>
<keyword evidence="10" id="KW-1185">Reference proteome</keyword>
<dbReference type="SUPFAM" id="SSF51905">
    <property type="entry name" value="FAD/NAD(P)-binding domain"/>
    <property type="match status" value="1"/>
</dbReference>
<keyword evidence="5" id="KW-0560">Oxidoreductase</keyword>
<evidence type="ECO:0000256" key="1">
    <source>
        <dbReference type="ARBA" id="ARBA00001974"/>
    </source>
</evidence>
<comment type="similarity">
    <text evidence="2">Belongs to the class-III pyridine nucleotide-disulfide oxidoreductase family.</text>
</comment>
<sequence length="456" mass="49663">MKVIVIGCTHAGTAATLQIAKRYPEAAITVYERNDNISFLSCGIALHVGGVVRNAEELFYAHPDNLAELGVQTRMRHDVLAVDTERRTVTVRNLETGDTLQDTYDKLVVTTGSWPIIPNLPGMELDNVMLCKNYAHAQAIIEKAAHAKRIAVVGAGYIGVELAEAFQQLGKKVTLFDNTPRVMFKYLDQTFTDIVEADMAEHGIELALGQGVQSLHGQEGKVTGLVTTAGEYEADLVIMCIGFRPNTGLLKDQVDMLPNGAIIVDEYMRTSCPDVYAAGDSCAIRYNPTGQPAYIPLATNAVRMGTLVALNLKQPQVKYMGTQGTSGIKIFELNIASTGLTEQAAVEAGLAVSSTVVTDNYRPEFMPTYEQALIKLVYETENGRLVGAQVLSKADLTQSVNTLSVCIQNRMTVEELGFVDFFFQPHYNKPWNLLNQAGLQARADLEAAAAKQPELA</sequence>
<keyword evidence="4" id="KW-0274">FAD</keyword>
<dbReference type="PANTHER" id="PTHR43429:SF1">
    <property type="entry name" value="NAD(P)H SULFUR OXIDOREDUCTASE (COA-DEPENDENT)"/>
    <property type="match status" value="1"/>
</dbReference>
<evidence type="ECO:0000256" key="6">
    <source>
        <dbReference type="ARBA" id="ARBA00023284"/>
    </source>
</evidence>
<name>A0ABU9DQV3_9BACL</name>
<dbReference type="SUPFAM" id="SSF55424">
    <property type="entry name" value="FAD/NAD-linked reductases, dimerisation (C-terminal) domain"/>
    <property type="match status" value="1"/>
</dbReference>